<protein>
    <submittedName>
        <fullName evidence="2">Uncharacterized protein</fullName>
    </submittedName>
</protein>
<feature type="region of interest" description="Disordered" evidence="1">
    <location>
        <begin position="42"/>
        <end position="64"/>
    </location>
</feature>
<evidence type="ECO:0000256" key="1">
    <source>
        <dbReference type="SAM" id="MobiDB-lite"/>
    </source>
</evidence>
<proteinExistence type="predicted"/>
<dbReference type="Proteomes" id="UP000546031">
    <property type="component" value="Unassembled WGS sequence"/>
</dbReference>
<sequence length="64" mass="7283">MNQFLFDHQLAAMKVDRSGSAEERKEISELIGTRAKQLADWRKANGLSNQGWPRDERVPANKGE</sequence>
<dbReference type="AlphaFoldDB" id="A0A850HCT6"/>
<accession>A0A850HCT6</accession>
<dbReference type="EMBL" id="JABWTA010000001">
    <property type="protein sequence ID" value="NVE94766.1"/>
    <property type="molecule type" value="Genomic_DNA"/>
</dbReference>
<feature type="compositionally biased region" description="Basic and acidic residues" evidence="1">
    <location>
        <begin position="53"/>
        <end position="64"/>
    </location>
</feature>
<evidence type="ECO:0000313" key="3">
    <source>
        <dbReference type="Proteomes" id="UP000546031"/>
    </source>
</evidence>
<name>A0A850HCT6_9SPHN</name>
<reference evidence="2 3" key="1">
    <citation type="submission" date="2020-06" db="EMBL/GenBank/DDBJ databases">
        <title>Altererythrobacter lutimaris sp. nov., a marine bacterium isolated from a tidal flat.</title>
        <authorList>
            <person name="Kim D."/>
            <person name="Yoo Y."/>
            <person name="Kim J.-J."/>
        </authorList>
    </citation>
    <scope>NUCLEOTIDE SEQUENCE [LARGE SCALE GENOMIC DNA]</scope>
    <source>
        <strain evidence="2 3">JGD-16</strain>
    </source>
</reference>
<gene>
    <name evidence="2" type="ORF">HUO12_07620</name>
</gene>
<evidence type="ECO:0000313" key="2">
    <source>
        <dbReference type="EMBL" id="NVE94766.1"/>
    </source>
</evidence>
<organism evidence="2 3">
    <name type="scientific">Altererythrobacter lutimaris</name>
    <dbReference type="NCBI Taxonomy" id="2743979"/>
    <lineage>
        <taxon>Bacteria</taxon>
        <taxon>Pseudomonadati</taxon>
        <taxon>Pseudomonadota</taxon>
        <taxon>Alphaproteobacteria</taxon>
        <taxon>Sphingomonadales</taxon>
        <taxon>Erythrobacteraceae</taxon>
        <taxon>Altererythrobacter</taxon>
    </lineage>
</organism>
<keyword evidence="3" id="KW-1185">Reference proteome</keyword>
<comment type="caution">
    <text evidence="2">The sequence shown here is derived from an EMBL/GenBank/DDBJ whole genome shotgun (WGS) entry which is preliminary data.</text>
</comment>